<proteinExistence type="predicted"/>
<dbReference type="SUPFAM" id="SSF48019">
    <property type="entry name" value="post-AAA+ oligomerization domain-like"/>
    <property type="match status" value="1"/>
</dbReference>
<dbReference type="GO" id="GO:0003677">
    <property type="term" value="F:DNA binding"/>
    <property type="evidence" value="ECO:0007669"/>
    <property type="project" value="InterPro"/>
</dbReference>
<organism evidence="1 2">
    <name type="scientific">Candidatus Roizmanbacteria bacterium CG09_land_8_20_14_0_10_41_9</name>
    <dbReference type="NCBI Taxonomy" id="1974850"/>
    <lineage>
        <taxon>Bacteria</taxon>
        <taxon>Candidatus Roizmaniibacteriota</taxon>
    </lineage>
</organism>
<accession>A0A2H0WT06</accession>
<dbReference type="GO" id="GO:0006260">
    <property type="term" value="P:DNA replication"/>
    <property type="evidence" value="ECO:0007669"/>
    <property type="project" value="InterPro"/>
</dbReference>
<dbReference type="InterPro" id="IPR008921">
    <property type="entry name" value="DNA_pol3_clamp-load_cplx_C"/>
</dbReference>
<name>A0A2H0WT06_9BACT</name>
<evidence type="ECO:0008006" key="3">
    <source>
        <dbReference type="Google" id="ProtNLM"/>
    </source>
</evidence>
<protein>
    <recommendedName>
        <fullName evidence="3">DNA polymerase III delta N-terminal domain-containing protein</fullName>
    </recommendedName>
</protein>
<dbReference type="Proteomes" id="UP000231198">
    <property type="component" value="Unassembled WGS sequence"/>
</dbReference>
<dbReference type="Gene3D" id="1.20.272.10">
    <property type="match status" value="1"/>
</dbReference>
<evidence type="ECO:0000313" key="1">
    <source>
        <dbReference type="EMBL" id="PIS15804.1"/>
    </source>
</evidence>
<dbReference type="AlphaFoldDB" id="A0A2H0WT06"/>
<evidence type="ECO:0000313" key="2">
    <source>
        <dbReference type="Proteomes" id="UP000231198"/>
    </source>
</evidence>
<gene>
    <name evidence="1" type="ORF">COT62_01745</name>
</gene>
<comment type="caution">
    <text evidence="1">The sequence shown here is derived from an EMBL/GenBank/DDBJ whole genome shotgun (WGS) entry which is preliminary data.</text>
</comment>
<dbReference type="EMBL" id="PEZG01000038">
    <property type="protein sequence ID" value="PIS15804.1"/>
    <property type="molecule type" value="Genomic_DNA"/>
</dbReference>
<sequence>MLTVVCGEDNVASRESYIQLKREYGMKNYEIRNLSISDLPEIPQWMGESRSLFGLSQVFFCENIGKKASKRSNPKLYELLEVLASSPDVIVVDWEDSLSKRELKFPPTAQIKEFKPPRSIFQLLDSCYPTNYKTFLSILYSLPEKTDGTFVFIMLSRHVRNLLLVSTGSIPSTIQKWQVWKLRSQAKHWDTEKLCRFYEGLHRIDVMQKTGNNPYNLMKSLDILAAYFL</sequence>
<reference evidence="2" key="1">
    <citation type="submission" date="2017-09" db="EMBL/GenBank/DDBJ databases">
        <title>Depth-based differentiation of microbial function through sediment-hosted aquifers and enrichment of novel symbionts in the deep terrestrial subsurface.</title>
        <authorList>
            <person name="Probst A.J."/>
            <person name="Ladd B."/>
            <person name="Jarett J.K."/>
            <person name="Geller-Mcgrath D.E."/>
            <person name="Sieber C.M.K."/>
            <person name="Emerson J.B."/>
            <person name="Anantharaman K."/>
            <person name="Thomas B.C."/>
            <person name="Malmstrom R."/>
            <person name="Stieglmeier M."/>
            <person name="Klingl A."/>
            <person name="Woyke T."/>
            <person name="Ryan C.M."/>
            <person name="Banfield J.F."/>
        </authorList>
    </citation>
    <scope>NUCLEOTIDE SEQUENCE [LARGE SCALE GENOMIC DNA]</scope>
</reference>